<dbReference type="PANTHER" id="PTHR12001:SF85">
    <property type="entry name" value="SHORT CHAIN ISOPRENYL DIPHOSPHATE SYNTHASE"/>
    <property type="match status" value="1"/>
</dbReference>
<evidence type="ECO:0000256" key="6">
    <source>
        <dbReference type="RuleBase" id="RU004466"/>
    </source>
</evidence>
<comment type="similarity">
    <text evidence="2 6">Belongs to the FPP/GGPP synthase family.</text>
</comment>
<keyword evidence="8" id="KW-1185">Reference proteome</keyword>
<organism evidence="7 8">
    <name type="scientific">Microbacterium sediminis</name>
    <dbReference type="NCBI Taxonomy" id="904291"/>
    <lineage>
        <taxon>Bacteria</taxon>
        <taxon>Bacillati</taxon>
        <taxon>Actinomycetota</taxon>
        <taxon>Actinomycetes</taxon>
        <taxon>Micrococcales</taxon>
        <taxon>Microbacteriaceae</taxon>
        <taxon>Microbacterium</taxon>
    </lineage>
</organism>
<protein>
    <submittedName>
        <fullName evidence="7">Geranylgeranyl pyrophosphate synthase</fullName>
    </submittedName>
</protein>
<evidence type="ECO:0000313" key="7">
    <source>
        <dbReference type="EMBL" id="OCG73167.1"/>
    </source>
</evidence>
<dbReference type="SFLD" id="SFLDS00005">
    <property type="entry name" value="Isoprenoid_Synthase_Type_I"/>
    <property type="match status" value="1"/>
</dbReference>
<sequence>MQDATSLVEAISQGLEKFVAARRREAAEFGDEAILIVDHGGAAVHGGKRLRGRFLAAGWHAVADRSSDRPADDAMLAAACALEVFQAAALVHDDIIDNADTRRGRPSAHRALEAAHRDRGWAGDAAAFGRSGAVLLGDLLVAWSDDLLEEALALSPATAAAARAEYALMRREVTMGQFLDVAEESAWNRVPDTQHAERALRVASLKSARYSVERPLLIGAALAGGDDDQLAALSDFGHRIGLAFQLRDDVLGVFGDSAETGKPAGDDLREGKRTALIAWARDAVPASARRTIDELLGDPTLEDAQISMLASTIRSSGALDRAEQTIARLAREAVQSLSGARLDNAAVAYLRDLARAATQRTA</sequence>
<dbReference type="SFLD" id="SFLDG01017">
    <property type="entry name" value="Polyprenyl_Transferase_Like"/>
    <property type="match status" value="1"/>
</dbReference>
<evidence type="ECO:0000313" key="8">
    <source>
        <dbReference type="Proteomes" id="UP000093355"/>
    </source>
</evidence>
<evidence type="ECO:0000256" key="1">
    <source>
        <dbReference type="ARBA" id="ARBA00001946"/>
    </source>
</evidence>
<evidence type="ECO:0000256" key="3">
    <source>
        <dbReference type="ARBA" id="ARBA00022679"/>
    </source>
</evidence>
<gene>
    <name evidence="7" type="ORF">A7J15_09530</name>
</gene>
<name>A0A1B9N9A8_9MICO</name>
<dbReference type="InterPro" id="IPR008949">
    <property type="entry name" value="Isoprenoid_synthase_dom_sf"/>
</dbReference>
<dbReference type="Proteomes" id="UP000093355">
    <property type="component" value="Unassembled WGS sequence"/>
</dbReference>
<dbReference type="GO" id="GO:0008299">
    <property type="term" value="P:isoprenoid biosynthetic process"/>
    <property type="evidence" value="ECO:0007669"/>
    <property type="project" value="InterPro"/>
</dbReference>
<keyword evidence="3 6" id="KW-0808">Transferase</keyword>
<dbReference type="STRING" id="904291.A7J15_09530"/>
<dbReference type="Pfam" id="PF00348">
    <property type="entry name" value="polyprenyl_synt"/>
    <property type="match status" value="1"/>
</dbReference>
<dbReference type="Gene3D" id="1.10.600.10">
    <property type="entry name" value="Farnesyl Diphosphate Synthase"/>
    <property type="match status" value="1"/>
</dbReference>
<dbReference type="CDD" id="cd00685">
    <property type="entry name" value="Trans_IPPS_HT"/>
    <property type="match status" value="1"/>
</dbReference>
<keyword evidence="4" id="KW-0479">Metal-binding</keyword>
<dbReference type="InterPro" id="IPR033749">
    <property type="entry name" value="Polyprenyl_synt_CS"/>
</dbReference>
<dbReference type="RefSeq" id="WP_067027304.1">
    <property type="nucleotide sequence ID" value="NZ_CP038256.1"/>
</dbReference>
<dbReference type="OrthoDB" id="4497239at2"/>
<evidence type="ECO:0000256" key="4">
    <source>
        <dbReference type="ARBA" id="ARBA00022723"/>
    </source>
</evidence>
<reference evidence="7 8" key="1">
    <citation type="submission" date="2016-05" db="EMBL/GenBank/DDBJ databases">
        <authorList>
            <person name="Lavstsen T."/>
            <person name="Jespersen J.S."/>
        </authorList>
    </citation>
    <scope>NUCLEOTIDE SEQUENCE [LARGE SCALE GENOMIC DNA]</scope>
    <source>
        <strain evidence="7 8">YLB-01</strain>
    </source>
</reference>
<dbReference type="PROSITE" id="PS00723">
    <property type="entry name" value="POLYPRENYL_SYNTHASE_1"/>
    <property type="match status" value="1"/>
</dbReference>
<accession>A0A1B9N9A8</accession>
<dbReference type="PROSITE" id="PS00444">
    <property type="entry name" value="POLYPRENYL_SYNTHASE_2"/>
    <property type="match status" value="1"/>
</dbReference>
<dbReference type="GO" id="GO:0004659">
    <property type="term" value="F:prenyltransferase activity"/>
    <property type="evidence" value="ECO:0007669"/>
    <property type="project" value="InterPro"/>
</dbReference>
<proteinExistence type="inferred from homology"/>
<dbReference type="SUPFAM" id="SSF48576">
    <property type="entry name" value="Terpenoid synthases"/>
    <property type="match status" value="1"/>
</dbReference>
<evidence type="ECO:0000256" key="5">
    <source>
        <dbReference type="ARBA" id="ARBA00022842"/>
    </source>
</evidence>
<keyword evidence="5" id="KW-0460">Magnesium</keyword>
<dbReference type="PANTHER" id="PTHR12001">
    <property type="entry name" value="GERANYLGERANYL PYROPHOSPHATE SYNTHASE"/>
    <property type="match status" value="1"/>
</dbReference>
<comment type="caution">
    <text evidence="7">The sequence shown here is derived from an EMBL/GenBank/DDBJ whole genome shotgun (WGS) entry which is preliminary data.</text>
</comment>
<dbReference type="EMBL" id="LXMD01000027">
    <property type="protein sequence ID" value="OCG73167.1"/>
    <property type="molecule type" value="Genomic_DNA"/>
</dbReference>
<dbReference type="AlphaFoldDB" id="A0A1B9N9A8"/>
<comment type="cofactor">
    <cofactor evidence="1">
        <name>Mg(2+)</name>
        <dbReference type="ChEBI" id="CHEBI:18420"/>
    </cofactor>
</comment>
<dbReference type="GO" id="GO:0046872">
    <property type="term" value="F:metal ion binding"/>
    <property type="evidence" value="ECO:0007669"/>
    <property type="project" value="UniProtKB-KW"/>
</dbReference>
<evidence type="ECO:0000256" key="2">
    <source>
        <dbReference type="ARBA" id="ARBA00006706"/>
    </source>
</evidence>
<dbReference type="InterPro" id="IPR000092">
    <property type="entry name" value="Polyprenyl_synt"/>
</dbReference>